<comment type="caution">
    <text evidence="2">The sequence shown here is derived from an EMBL/GenBank/DDBJ whole genome shotgun (WGS) entry which is preliminary data.</text>
</comment>
<reference evidence="2 3" key="1">
    <citation type="submission" date="2024-01" db="EMBL/GenBank/DDBJ databases">
        <authorList>
            <person name="Allen C."/>
            <person name="Tagirdzhanova G."/>
        </authorList>
    </citation>
    <scope>NUCLEOTIDE SEQUENCE [LARGE SCALE GENOMIC DNA]</scope>
</reference>
<dbReference type="Proteomes" id="UP001642406">
    <property type="component" value="Unassembled WGS sequence"/>
</dbReference>
<keyword evidence="3" id="KW-1185">Reference proteome</keyword>
<accession>A0ABP0CWE5</accession>
<feature type="region of interest" description="Disordered" evidence="1">
    <location>
        <begin position="181"/>
        <end position="205"/>
    </location>
</feature>
<evidence type="ECO:0000313" key="3">
    <source>
        <dbReference type="Proteomes" id="UP001642406"/>
    </source>
</evidence>
<evidence type="ECO:0000313" key="2">
    <source>
        <dbReference type="EMBL" id="CAK7236458.1"/>
    </source>
</evidence>
<proteinExistence type="predicted"/>
<feature type="compositionally biased region" description="Basic and acidic residues" evidence="1">
    <location>
        <begin position="182"/>
        <end position="191"/>
    </location>
</feature>
<gene>
    <name evidence="2" type="primary">cwf19</name>
    <name evidence="2" type="ORF">SBRCBS47491_009643</name>
</gene>
<protein>
    <submittedName>
        <fullName evidence="2">Pre-mRNA-splicing factor cwf19</fullName>
    </submittedName>
</protein>
<feature type="compositionally biased region" description="Acidic residues" evidence="1">
    <location>
        <begin position="82"/>
        <end position="94"/>
    </location>
</feature>
<feature type="region of interest" description="Disordered" evidence="1">
    <location>
        <begin position="59"/>
        <end position="101"/>
    </location>
</feature>
<sequence>MTKLRGVYSVAEQSGRSVEEVAIERFGSLKEFDEAREESSELERRRLYGQGYALKEKPTGDLYRERIAGSGSGTSKQRRAEDDEASSNDGDDINEVEKEETIIRRQLDAPVDQTALNRLRAALIKAKLRKAPEVAEMEKEYEEAAAAFAHGSSNAAMERAVVLDASHSRLLAGTRAEVQSIDTRRGKERGLVEANDNMTVEDMKG</sequence>
<dbReference type="EMBL" id="CAWUHC010000159">
    <property type="protein sequence ID" value="CAK7236458.1"/>
    <property type="molecule type" value="Genomic_DNA"/>
</dbReference>
<organism evidence="2 3">
    <name type="scientific">Sporothrix bragantina</name>
    <dbReference type="NCBI Taxonomy" id="671064"/>
    <lineage>
        <taxon>Eukaryota</taxon>
        <taxon>Fungi</taxon>
        <taxon>Dikarya</taxon>
        <taxon>Ascomycota</taxon>
        <taxon>Pezizomycotina</taxon>
        <taxon>Sordariomycetes</taxon>
        <taxon>Sordariomycetidae</taxon>
        <taxon>Ophiostomatales</taxon>
        <taxon>Ophiostomataceae</taxon>
        <taxon>Sporothrix</taxon>
    </lineage>
</organism>
<name>A0ABP0CWE5_9PEZI</name>
<evidence type="ECO:0000256" key="1">
    <source>
        <dbReference type="SAM" id="MobiDB-lite"/>
    </source>
</evidence>